<keyword evidence="2" id="KW-0520">NAD</keyword>
<gene>
    <name evidence="4" type="ORF">KY465_00960</name>
</gene>
<dbReference type="PROSITE" id="PS00065">
    <property type="entry name" value="D_2_HYDROXYACID_DH_1"/>
    <property type="match status" value="1"/>
</dbReference>
<comment type="caution">
    <text evidence="4">The sequence shown here is derived from an EMBL/GenBank/DDBJ whole genome shotgun (WGS) entry which is preliminary data.</text>
</comment>
<proteinExistence type="predicted"/>
<organism evidence="4 5">
    <name type="scientific">Pseudohoeflea coraliihabitans</name>
    <dbReference type="NCBI Taxonomy" id="2860393"/>
    <lineage>
        <taxon>Bacteria</taxon>
        <taxon>Pseudomonadati</taxon>
        <taxon>Pseudomonadota</taxon>
        <taxon>Alphaproteobacteria</taxon>
        <taxon>Hyphomicrobiales</taxon>
        <taxon>Rhizobiaceae</taxon>
        <taxon>Pseudohoeflea</taxon>
    </lineage>
</organism>
<dbReference type="InterPro" id="IPR029752">
    <property type="entry name" value="D-isomer_DH_CS1"/>
</dbReference>
<evidence type="ECO:0000313" key="5">
    <source>
        <dbReference type="Proteomes" id="UP001430804"/>
    </source>
</evidence>
<evidence type="ECO:0000256" key="2">
    <source>
        <dbReference type="ARBA" id="ARBA00023027"/>
    </source>
</evidence>
<evidence type="ECO:0000313" key="4">
    <source>
        <dbReference type="EMBL" id="MBW3095842.1"/>
    </source>
</evidence>
<dbReference type="Proteomes" id="UP001430804">
    <property type="component" value="Unassembled WGS sequence"/>
</dbReference>
<dbReference type="InterPro" id="IPR006140">
    <property type="entry name" value="D-isomer_DH_NAD-bd"/>
</dbReference>
<dbReference type="Pfam" id="PF02826">
    <property type="entry name" value="2-Hacid_dh_C"/>
    <property type="match status" value="1"/>
</dbReference>
<dbReference type="PANTHER" id="PTHR43333">
    <property type="entry name" value="2-HACID_DH_C DOMAIN-CONTAINING PROTEIN"/>
    <property type="match status" value="1"/>
</dbReference>
<evidence type="ECO:0000259" key="3">
    <source>
        <dbReference type="Pfam" id="PF02826"/>
    </source>
</evidence>
<sequence>MKTDITLKEHAPQGETSRGALLFYSQFDDPTEWADALQAAYPGLDIRIYPDVGNADDITYVLAWRPPEGFFAPYKNIKLVVNLGAGVDSLTGRADLPEVPICRLSDSGMMALMRSYVLFAVIRYARDMPDFEKAQRQSEWRYIHPTPLDRIRVGVLGLGALGSAAARSLADLTFDVRGWDLAPKQIDGVACFSDPGEWENFLGDVDILVNMMPLTTGTRGMLDKSVFDALKPGTKFVNASRGEVVNEDDLLAALRSGQVGAATLDVFVSEPLRSDHPFWKMENVYITPHLASITVPDAAARDVAANIRRVEQGEAPLHQVNPKAGF</sequence>
<dbReference type="PANTHER" id="PTHR43333:SF1">
    <property type="entry name" value="D-ISOMER SPECIFIC 2-HYDROXYACID DEHYDROGENASE NAD-BINDING DOMAIN-CONTAINING PROTEIN"/>
    <property type="match status" value="1"/>
</dbReference>
<keyword evidence="5" id="KW-1185">Reference proteome</keyword>
<keyword evidence="1" id="KW-0560">Oxidoreductase</keyword>
<dbReference type="RefSeq" id="WP_219157515.1">
    <property type="nucleotide sequence ID" value="NZ_JAHWQX010000001.1"/>
</dbReference>
<evidence type="ECO:0000256" key="1">
    <source>
        <dbReference type="ARBA" id="ARBA00023002"/>
    </source>
</evidence>
<protein>
    <submittedName>
        <fullName evidence="4">Glyoxylate/hydroxypyruvate reductase A</fullName>
    </submittedName>
</protein>
<dbReference type="CDD" id="cd12164">
    <property type="entry name" value="GDH_like_2"/>
    <property type="match status" value="1"/>
</dbReference>
<reference evidence="4" key="1">
    <citation type="submission" date="2021-07" db="EMBL/GenBank/DDBJ databases">
        <title>Pseudohoeflea marina sp. nov. a polyhydroxyalcanoate-producing bacterium.</title>
        <authorList>
            <person name="Zheng W."/>
            <person name="Yu S."/>
            <person name="Huang Y."/>
        </authorList>
    </citation>
    <scope>NUCLEOTIDE SEQUENCE</scope>
    <source>
        <strain evidence="4">DP4N28-3</strain>
    </source>
</reference>
<name>A0ABS6WIS5_9HYPH</name>
<accession>A0ABS6WIS5</accession>
<feature type="domain" description="D-isomer specific 2-hydroxyacid dehydrogenase NAD-binding" evidence="3">
    <location>
        <begin position="120"/>
        <end position="291"/>
    </location>
</feature>
<dbReference type="EMBL" id="JAHWQX010000001">
    <property type="protein sequence ID" value="MBW3095842.1"/>
    <property type="molecule type" value="Genomic_DNA"/>
</dbReference>